<dbReference type="OrthoDB" id="10597722at2759"/>
<dbReference type="EMBL" id="BSXT01001794">
    <property type="protein sequence ID" value="GMF45187.1"/>
    <property type="molecule type" value="Genomic_DNA"/>
</dbReference>
<proteinExistence type="predicted"/>
<dbReference type="Proteomes" id="UP001165121">
    <property type="component" value="Unassembled WGS sequence"/>
</dbReference>
<reference evidence="2" key="1">
    <citation type="submission" date="2023-04" db="EMBL/GenBank/DDBJ databases">
        <title>Phytophthora fragariaefolia NBRC 109709.</title>
        <authorList>
            <person name="Ichikawa N."/>
            <person name="Sato H."/>
            <person name="Tonouchi N."/>
        </authorList>
    </citation>
    <scope>NUCLEOTIDE SEQUENCE</scope>
    <source>
        <strain evidence="2">NBRC 109709</strain>
    </source>
</reference>
<gene>
    <name evidence="2" type="ORF">Pfra01_001605800</name>
</gene>
<evidence type="ECO:0000256" key="1">
    <source>
        <dbReference type="SAM" id="MobiDB-lite"/>
    </source>
</evidence>
<keyword evidence="3" id="KW-1185">Reference proteome</keyword>
<comment type="caution">
    <text evidence="2">The sequence shown here is derived from an EMBL/GenBank/DDBJ whole genome shotgun (WGS) entry which is preliminary data.</text>
</comment>
<accession>A0A9W6XTJ5</accession>
<sequence>MEEYSRKVNTPEARIAIDPDPRVKRHHHRLVTDVAQIKQEIKNELIQNYRKALMAQQQSTCGPPSAKKKRGNELKGLMTRFSDQNGESVPEYTPGDVEDDGDFETSGVQNLSREDSLFTKELDRWLTADEGMSEIRERRYQRGGTSFDQIDTGTWQSDRHANQTDMIIFRIADGTKKMVQVPIRSTSDPDQIQIQIDMVQSFRQP</sequence>
<name>A0A9W6XTJ5_9STRA</name>
<protein>
    <submittedName>
        <fullName evidence="2">Unnamed protein product</fullName>
    </submittedName>
</protein>
<organism evidence="2 3">
    <name type="scientific">Phytophthora fragariaefolia</name>
    <dbReference type="NCBI Taxonomy" id="1490495"/>
    <lineage>
        <taxon>Eukaryota</taxon>
        <taxon>Sar</taxon>
        <taxon>Stramenopiles</taxon>
        <taxon>Oomycota</taxon>
        <taxon>Peronosporomycetes</taxon>
        <taxon>Peronosporales</taxon>
        <taxon>Peronosporaceae</taxon>
        <taxon>Phytophthora</taxon>
    </lineage>
</organism>
<dbReference type="AlphaFoldDB" id="A0A9W6XTJ5"/>
<feature type="region of interest" description="Disordered" evidence="1">
    <location>
        <begin position="83"/>
        <end position="107"/>
    </location>
</feature>
<evidence type="ECO:0000313" key="2">
    <source>
        <dbReference type="EMBL" id="GMF45187.1"/>
    </source>
</evidence>
<evidence type="ECO:0000313" key="3">
    <source>
        <dbReference type="Proteomes" id="UP001165121"/>
    </source>
</evidence>